<evidence type="ECO:0000256" key="1">
    <source>
        <dbReference type="SAM" id="Phobius"/>
    </source>
</evidence>
<sequence length="175" mass="20743">MNFLPLPERFDANEWFIVAGLVCGYAVMIPLRKRFPVTVFILTLFYGMTTAKLMDATIGFTSLNFYDINDSPKYEAMDALLHFLYLPFAYFFVYLYDRWNVRGIYVLPYLIAYSLLGVGLEELGNLAKVFTYQKWRLVYSFTLYLYLQSLLLLYFKWLMKHYRRTKAEPDPSSKI</sequence>
<evidence type="ECO:0000313" key="3">
    <source>
        <dbReference type="Proteomes" id="UP000632125"/>
    </source>
</evidence>
<organism evidence="2 3">
    <name type="scientific">Paenibacillus arenilitoris</name>
    <dbReference type="NCBI Taxonomy" id="2772299"/>
    <lineage>
        <taxon>Bacteria</taxon>
        <taxon>Bacillati</taxon>
        <taxon>Bacillota</taxon>
        <taxon>Bacilli</taxon>
        <taxon>Bacillales</taxon>
        <taxon>Paenibacillaceae</taxon>
        <taxon>Paenibacillus</taxon>
    </lineage>
</organism>
<dbReference type="Proteomes" id="UP000632125">
    <property type="component" value="Unassembled WGS sequence"/>
</dbReference>
<accession>A0A927CKY3</accession>
<dbReference type="EMBL" id="JACXIY010000011">
    <property type="protein sequence ID" value="MBD2868687.1"/>
    <property type="molecule type" value="Genomic_DNA"/>
</dbReference>
<feature type="transmembrane region" description="Helical" evidence="1">
    <location>
        <begin position="38"/>
        <end position="59"/>
    </location>
</feature>
<feature type="transmembrane region" description="Helical" evidence="1">
    <location>
        <begin position="135"/>
        <end position="155"/>
    </location>
</feature>
<comment type="caution">
    <text evidence="2">The sequence shown here is derived from an EMBL/GenBank/DDBJ whole genome shotgun (WGS) entry which is preliminary data.</text>
</comment>
<dbReference type="AlphaFoldDB" id="A0A927CKY3"/>
<reference evidence="2" key="1">
    <citation type="submission" date="2020-09" db="EMBL/GenBank/DDBJ databases">
        <title>A novel bacterium of genus Paenibacillus, isolated from South China Sea.</title>
        <authorList>
            <person name="Huang H."/>
            <person name="Mo K."/>
            <person name="Hu Y."/>
        </authorList>
    </citation>
    <scope>NUCLEOTIDE SEQUENCE</scope>
    <source>
        <strain evidence="2">IB182493</strain>
    </source>
</reference>
<feature type="transmembrane region" description="Helical" evidence="1">
    <location>
        <begin position="103"/>
        <end position="120"/>
    </location>
</feature>
<protein>
    <submittedName>
        <fullName evidence="2">Uncharacterized protein</fullName>
    </submittedName>
</protein>
<gene>
    <name evidence="2" type="ORF">IDH41_08855</name>
</gene>
<dbReference type="RefSeq" id="WP_190860191.1">
    <property type="nucleotide sequence ID" value="NZ_JACXIY010000011.1"/>
</dbReference>
<keyword evidence="1" id="KW-1133">Transmembrane helix</keyword>
<name>A0A927CKY3_9BACL</name>
<keyword evidence="3" id="KW-1185">Reference proteome</keyword>
<feature type="transmembrane region" description="Helical" evidence="1">
    <location>
        <begin position="79"/>
        <end position="96"/>
    </location>
</feature>
<keyword evidence="1" id="KW-0472">Membrane</keyword>
<evidence type="ECO:0000313" key="2">
    <source>
        <dbReference type="EMBL" id="MBD2868687.1"/>
    </source>
</evidence>
<keyword evidence="1" id="KW-0812">Transmembrane</keyword>
<proteinExistence type="predicted"/>
<feature type="transmembrane region" description="Helical" evidence="1">
    <location>
        <begin position="12"/>
        <end position="31"/>
    </location>
</feature>